<gene>
    <name evidence="2" type="ORF">AB8B22_09455</name>
</gene>
<dbReference type="InterPro" id="IPR000182">
    <property type="entry name" value="GNAT_dom"/>
</dbReference>
<dbReference type="KEGG" id="lrug:AB8B22_09455"/>
<sequence length="197" mass="23560">MRRLEEKKVNFRFATAEDASKILEIYKYYIENTTITFEYDVPTFVEFKERIKNTLLEYPYIVCEYKNEILGYAYAHKVWMRAAYQWDAELSVYIDKDYTGNGLGKKLYKILIEILKLQNVVNVYGCVTYPNEKSDKLHESLGFKKVGIFENSGYKFGKWIGVTWFHKAILEYEKKPRKLKKISQIDKEKIKMIFFNK</sequence>
<dbReference type="RefSeq" id="WP_369710921.1">
    <property type="nucleotide sequence ID" value="NZ_CP165644.1"/>
</dbReference>
<dbReference type="Pfam" id="PF13420">
    <property type="entry name" value="Acetyltransf_4"/>
    <property type="match status" value="1"/>
</dbReference>
<dbReference type="Gene3D" id="3.40.630.30">
    <property type="match status" value="1"/>
</dbReference>
<name>A0AB39VF27_9FUSO</name>
<dbReference type="InterPro" id="IPR016181">
    <property type="entry name" value="Acyl_CoA_acyltransferase"/>
</dbReference>
<dbReference type="PANTHER" id="PTHR43072:SF8">
    <property type="entry name" value="ACYLTRANSFERASE FABY-RELATED"/>
    <property type="match status" value="1"/>
</dbReference>
<dbReference type="CDD" id="cd04301">
    <property type="entry name" value="NAT_SF"/>
    <property type="match status" value="1"/>
</dbReference>
<proteinExistence type="predicted"/>
<dbReference type="EMBL" id="CP165644">
    <property type="protein sequence ID" value="XDU66619.1"/>
    <property type="molecule type" value="Genomic_DNA"/>
</dbReference>
<dbReference type="PANTHER" id="PTHR43072">
    <property type="entry name" value="N-ACETYLTRANSFERASE"/>
    <property type="match status" value="1"/>
</dbReference>
<evidence type="ECO:0000259" key="1">
    <source>
        <dbReference type="PROSITE" id="PS51186"/>
    </source>
</evidence>
<dbReference type="AlphaFoldDB" id="A0AB39VF27"/>
<organism evidence="2">
    <name type="scientific">Leptotrichia rugosa</name>
    <dbReference type="NCBI Taxonomy" id="3239302"/>
    <lineage>
        <taxon>Bacteria</taxon>
        <taxon>Fusobacteriati</taxon>
        <taxon>Fusobacteriota</taxon>
        <taxon>Fusobacteriia</taxon>
        <taxon>Fusobacteriales</taxon>
        <taxon>Leptotrichiaceae</taxon>
        <taxon>Leptotrichia</taxon>
    </lineage>
</organism>
<accession>A0AB39VF27</accession>
<reference evidence="2" key="1">
    <citation type="submission" date="2024-07" db="EMBL/GenBank/DDBJ databases">
        <authorList>
            <person name="Li X.-J."/>
            <person name="Wang X."/>
        </authorList>
    </citation>
    <scope>NUCLEOTIDE SEQUENCE</scope>
    <source>
        <strain evidence="2">HSP-334</strain>
    </source>
</reference>
<dbReference type="SUPFAM" id="SSF55729">
    <property type="entry name" value="Acyl-CoA N-acyltransferases (Nat)"/>
    <property type="match status" value="1"/>
</dbReference>
<evidence type="ECO:0000313" key="2">
    <source>
        <dbReference type="EMBL" id="XDU66619.1"/>
    </source>
</evidence>
<dbReference type="PROSITE" id="PS51186">
    <property type="entry name" value="GNAT"/>
    <property type="match status" value="1"/>
</dbReference>
<feature type="domain" description="N-acetyltransferase" evidence="1">
    <location>
        <begin position="9"/>
        <end position="169"/>
    </location>
</feature>
<protein>
    <submittedName>
        <fullName evidence="2">N-acetyltransferase family protein</fullName>
    </submittedName>
</protein>
<dbReference type="GO" id="GO:0016747">
    <property type="term" value="F:acyltransferase activity, transferring groups other than amino-acyl groups"/>
    <property type="evidence" value="ECO:0007669"/>
    <property type="project" value="InterPro"/>
</dbReference>